<dbReference type="EMBL" id="JBBMFF010000106">
    <property type="protein sequence ID" value="MEQ2510010.1"/>
    <property type="molecule type" value="Genomic_DNA"/>
</dbReference>
<accession>A0ABV1G3N2</accession>
<gene>
    <name evidence="1" type="ORF">WMO66_01885</name>
</gene>
<dbReference type="RefSeq" id="WP_349134717.1">
    <property type="nucleotide sequence ID" value="NZ_JBBMFF010000106.1"/>
</dbReference>
<proteinExistence type="predicted"/>
<organism evidence="1 2">
    <name type="scientific">Faecousia intestinalis</name>
    <dbReference type="NCBI Taxonomy" id="3133167"/>
    <lineage>
        <taxon>Bacteria</taxon>
        <taxon>Bacillati</taxon>
        <taxon>Bacillota</taxon>
        <taxon>Clostridia</taxon>
        <taxon>Eubacteriales</taxon>
        <taxon>Oscillospiraceae</taxon>
        <taxon>Faecousia</taxon>
    </lineage>
</organism>
<evidence type="ECO:0000313" key="2">
    <source>
        <dbReference type="Proteomes" id="UP001491552"/>
    </source>
</evidence>
<evidence type="ECO:0000313" key="1">
    <source>
        <dbReference type="EMBL" id="MEQ2510010.1"/>
    </source>
</evidence>
<protein>
    <submittedName>
        <fullName evidence="1">Uncharacterized protein</fullName>
    </submittedName>
</protein>
<keyword evidence="2" id="KW-1185">Reference proteome</keyword>
<name>A0ABV1G3N2_9FIRM</name>
<sequence length="64" mass="7015">MEQCFSGYCRALDASRVVMADTDDGAADCDFPACLHAPVCKIAAELREFLGEMVEEPAEQTEEK</sequence>
<dbReference type="Proteomes" id="UP001491552">
    <property type="component" value="Unassembled WGS sequence"/>
</dbReference>
<comment type="caution">
    <text evidence="1">The sequence shown here is derived from an EMBL/GenBank/DDBJ whole genome shotgun (WGS) entry which is preliminary data.</text>
</comment>
<reference evidence="1 2" key="1">
    <citation type="submission" date="2024-03" db="EMBL/GenBank/DDBJ databases">
        <title>Human intestinal bacterial collection.</title>
        <authorList>
            <person name="Pauvert C."/>
            <person name="Hitch T.C.A."/>
            <person name="Clavel T."/>
        </authorList>
    </citation>
    <scope>NUCLEOTIDE SEQUENCE [LARGE SCALE GENOMIC DNA]</scope>
    <source>
        <strain evidence="1 2">CLA-AA-H192</strain>
    </source>
</reference>